<organism evidence="1 2">
    <name type="scientific">Spiroplasma phoeniceum P40</name>
    <dbReference type="NCBI Taxonomy" id="1276259"/>
    <lineage>
        <taxon>Bacteria</taxon>
        <taxon>Bacillati</taxon>
        <taxon>Mycoplasmatota</taxon>
        <taxon>Mollicutes</taxon>
        <taxon>Entomoplasmatales</taxon>
        <taxon>Spiroplasmataceae</taxon>
        <taxon>Spiroplasma</taxon>
    </lineage>
</organism>
<reference evidence="2" key="1">
    <citation type="submission" date="2018-07" db="EMBL/GenBank/DDBJ databases">
        <title>Complete Genome Sequence of Spiroplasma phoeniceum.</title>
        <authorList>
            <person name="Davis R.E."/>
            <person name="Shao J.Y."/>
            <person name="Zhao Y."/>
            <person name="Silver A."/>
            <person name="Stump z."/>
            <person name="Gasparich G."/>
        </authorList>
    </citation>
    <scope>NUCLEOTIDE SEQUENCE [LARGE SCALE GENOMIC DNA]</scope>
    <source>
        <strain evidence="2">P40</strain>
    </source>
</reference>
<dbReference type="RefSeq" id="WP_114564505.1">
    <property type="nucleotide sequence ID" value="NZ_CP031088.1"/>
</dbReference>
<accession>A0A345DN50</accession>
<evidence type="ECO:0000313" key="1">
    <source>
        <dbReference type="EMBL" id="AXF95638.1"/>
    </source>
</evidence>
<protein>
    <submittedName>
        <fullName evidence="1">Uncharacterized protein</fullName>
    </submittedName>
</protein>
<dbReference type="AlphaFoldDB" id="A0A345DN50"/>
<keyword evidence="2" id="KW-1185">Reference proteome</keyword>
<proteinExistence type="predicted"/>
<gene>
    <name evidence="1" type="ORF">SDAV_00647</name>
</gene>
<name>A0A345DN50_9MOLU</name>
<sequence length="133" mass="15578">MLKPSEKMLSELNDEPIDYSIDNIPLDFASQSQYSDPDLEQLFTEDRARTLYIYKINNLVKTKEKLTLNYSQNSVKIGFIDKDEYIKISGYEISDFNFKLQIQQNTTIQDNSTSYIMIDEKDILINDISKQDK</sequence>
<dbReference type="EMBL" id="CP031088">
    <property type="protein sequence ID" value="AXF95638.1"/>
    <property type="molecule type" value="Genomic_DNA"/>
</dbReference>
<dbReference type="Proteomes" id="UP000253689">
    <property type="component" value="Chromosome"/>
</dbReference>
<dbReference type="KEGG" id="sphh:SDAV_00647"/>
<evidence type="ECO:0000313" key="2">
    <source>
        <dbReference type="Proteomes" id="UP000253689"/>
    </source>
</evidence>